<dbReference type="STRING" id="392333.SAMN05660860_02840"/>
<protein>
    <recommendedName>
        <fullName evidence="2">Nucleoside transporter/FeoB GTPase Gate domain-containing protein</fullName>
    </recommendedName>
</protein>
<evidence type="ECO:0000313" key="3">
    <source>
        <dbReference type="EMBL" id="SDM59490.1"/>
    </source>
</evidence>
<evidence type="ECO:0000313" key="4">
    <source>
        <dbReference type="Proteomes" id="UP000182146"/>
    </source>
</evidence>
<evidence type="ECO:0000259" key="2">
    <source>
        <dbReference type="Pfam" id="PF07670"/>
    </source>
</evidence>
<reference evidence="3 4" key="1">
    <citation type="submission" date="2016-10" db="EMBL/GenBank/DDBJ databases">
        <authorList>
            <person name="de Groot N.N."/>
        </authorList>
    </citation>
    <scope>NUCLEOTIDE SEQUENCE [LARGE SCALE GENOMIC DNA]</scope>
    <source>
        <strain evidence="3 4">DSM 17813</strain>
    </source>
</reference>
<dbReference type="Pfam" id="PF07670">
    <property type="entry name" value="Gate"/>
    <property type="match status" value="1"/>
</dbReference>
<feature type="transmembrane region" description="Helical" evidence="1">
    <location>
        <begin position="99"/>
        <end position="119"/>
    </location>
</feature>
<feature type="domain" description="Nucleoside transporter/FeoB GTPase Gate" evidence="2">
    <location>
        <begin position="25"/>
        <end position="100"/>
    </location>
</feature>
<dbReference type="OrthoDB" id="9797308at2"/>
<proteinExistence type="predicted"/>
<feature type="transmembrane region" description="Helical" evidence="1">
    <location>
        <begin position="67"/>
        <end position="87"/>
    </location>
</feature>
<accession>A0A1G9UHU0</accession>
<dbReference type="RefSeq" id="WP_052446435.1">
    <property type="nucleotide sequence ID" value="NZ_FNGU01000007.1"/>
</dbReference>
<gene>
    <name evidence="3" type="ORF">SAMN05660860_02840</name>
</gene>
<sequence length="150" mass="16213">MEPSLVPSIPERLRTGFFSGMQTSFKLIKFVLPLYILVDLLKDTAAMLWLGGLFAPLMKYFGLPGEAAFAFIAAFLLNIYAAIAILAPLELTPWQLTQCGLMMGIAHNLILEGGVLGSIGTRGGFLTLCRLLIAAAAGLTLEIFHRIWGG</sequence>
<dbReference type="InterPro" id="IPR011642">
    <property type="entry name" value="Gate_dom"/>
</dbReference>
<dbReference type="EMBL" id="FNGU01000007">
    <property type="protein sequence ID" value="SDM59490.1"/>
    <property type="molecule type" value="Genomic_DNA"/>
</dbReference>
<organism evidence="3 4">
    <name type="scientific">Geoalkalibacter ferrihydriticus</name>
    <dbReference type="NCBI Taxonomy" id="392333"/>
    <lineage>
        <taxon>Bacteria</taxon>
        <taxon>Pseudomonadati</taxon>
        <taxon>Thermodesulfobacteriota</taxon>
        <taxon>Desulfuromonadia</taxon>
        <taxon>Desulfuromonadales</taxon>
        <taxon>Geoalkalibacteraceae</taxon>
        <taxon>Geoalkalibacter</taxon>
    </lineage>
</organism>
<name>A0A1G9UHU0_9BACT</name>
<dbReference type="AlphaFoldDB" id="A0A1G9UHU0"/>
<keyword evidence="1" id="KW-1133">Transmembrane helix</keyword>
<feature type="transmembrane region" description="Helical" evidence="1">
    <location>
        <begin position="30"/>
        <end position="55"/>
    </location>
</feature>
<keyword evidence="1" id="KW-0812">Transmembrane</keyword>
<keyword evidence="1" id="KW-0472">Membrane</keyword>
<evidence type="ECO:0000256" key="1">
    <source>
        <dbReference type="SAM" id="Phobius"/>
    </source>
</evidence>
<dbReference type="Proteomes" id="UP000182146">
    <property type="component" value="Unassembled WGS sequence"/>
</dbReference>